<name>A0ABR9FE46_9GAMM</name>
<evidence type="ECO:0000313" key="2">
    <source>
        <dbReference type="Proteomes" id="UP000754821"/>
    </source>
</evidence>
<dbReference type="Proteomes" id="UP000754821">
    <property type="component" value="Unassembled WGS sequence"/>
</dbReference>
<dbReference type="InterPro" id="IPR052572">
    <property type="entry name" value="UPF0153_domain"/>
</dbReference>
<dbReference type="Pfam" id="PF03692">
    <property type="entry name" value="CxxCxxCC"/>
    <property type="match status" value="1"/>
</dbReference>
<dbReference type="PANTHER" id="PTHR36931">
    <property type="entry name" value="UPF0153 PROTEIN YEIW"/>
    <property type="match status" value="1"/>
</dbReference>
<evidence type="ECO:0000313" key="1">
    <source>
        <dbReference type="EMBL" id="MBE0404772.1"/>
    </source>
</evidence>
<reference evidence="1 2" key="1">
    <citation type="submission" date="2020-07" db="EMBL/GenBank/DDBJ databases">
        <title>Halophilic bacteria isolated from french cheeses.</title>
        <authorList>
            <person name="Kothe C.I."/>
            <person name="Farah-Kraiem B."/>
            <person name="Renault P."/>
            <person name="Dridi B."/>
        </authorList>
    </citation>
    <scope>NUCLEOTIDE SEQUENCE [LARGE SCALE GENOMIC DNA]</scope>
    <source>
        <strain evidence="1 2">FME16</strain>
    </source>
</reference>
<proteinExistence type="predicted"/>
<keyword evidence="2" id="KW-1185">Reference proteome</keyword>
<dbReference type="RefSeq" id="WP_192528300.1">
    <property type="nucleotide sequence ID" value="NZ_RRZC01000018.1"/>
</dbReference>
<dbReference type="InterPro" id="IPR005358">
    <property type="entry name" value="Puta_zinc/iron-chelating_dom"/>
</dbReference>
<organism evidence="1 2">
    <name type="scientific">Halomonas citrativorans</name>
    <dbReference type="NCBI Taxonomy" id="2742612"/>
    <lineage>
        <taxon>Bacteria</taxon>
        <taxon>Pseudomonadati</taxon>
        <taxon>Pseudomonadota</taxon>
        <taxon>Gammaproteobacteria</taxon>
        <taxon>Oceanospirillales</taxon>
        <taxon>Halomonadaceae</taxon>
        <taxon>Halomonas</taxon>
    </lineage>
</organism>
<dbReference type="EMBL" id="RRZC01000018">
    <property type="protein sequence ID" value="MBE0404772.1"/>
    <property type="molecule type" value="Genomic_DNA"/>
</dbReference>
<sequence>MSEAGIIVKQSEGCRAGCGACCIAPSISSPIPGMPQGKPAGVRCIQLDEQNLCRLFGDTSRPAVCANFNFDASVCGEHRDQALATLAHLETETGYP</sequence>
<comment type="caution">
    <text evidence="1">The sequence shown here is derived from an EMBL/GenBank/DDBJ whole genome shotgun (WGS) entry which is preliminary data.</text>
</comment>
<accession>A0ABR9FE46</accession>
<protein>
    <submittedName>
        <fullName evidence="1">YkgJ family cysteine cluster protein</fullName>
    </submittedName>
</protein>
<dbReference type="PANTHER" id="PTHR36931:SF1">
    <property type="entry name" value="UPF0153 PROTEIN YEIW"/>
    <property type="match status" value="1"/>
</dbReference>
<gene>
    <name evidence="1" type="ORF">EI163_14590</name>
</gene>